<proteinExistence type="predicted"/>
<protein>
    <submittedName>
        <fullName evidence="2">Class I SAM-dependent methyltransferase</fullName>
    </submittedName>
</protein>
<reference evidence="2 3" key="1">
    <citation type="submission" date="2019-03" db="EMBL/GenBank/DDBJ databases">
        <title>Draft genome sequences of novel Actinobacteria.</title>
        <authorList>
            <person name="Sahin N."/>
            <person name="Ay H."/>
            <person name="Saygin H."/>
        </authorList>
    </citation>
    <scope>NUCLEOTIDE SEQUENCE [LARGE SCALE GENOMIC DNA]</scope>
    <source>
        <strain evidence="2 3">CH32</strain>
    </source>
</reference>
<evidence type="ECO:0000259" key="1">
    <source>
        <dbReference type="Pfam" id="PF13847"/>
    </source>
</evidence>
<evidence type="ECO:0000313" key="3">
    <source>
        <dbReference type="Proteomes" id="UP000295302"/>
    </source>
</evidence>
<dbReference type="InterPro" id="IPR025714">
    <property type="entry name" value="Methyltranfer_dom"/>
</dbReference>
<dbReference type="Proteomes" id="UP000295302">
    <property type="component" value="Unassembled WGS sequence"/>
</dbReference>
<keyword evidence="2" id="KW-0489">Methyltransferase</keyword>
<dbReference type="AlphaFoldDB" id="A0A4R4YSS0"/>
<organism evidence="2 3">
    <name type="scientific">Nonomuraea terrae</name>
    <dbReference type="NCBI Taxonomy" id="2530383"/>
    <lineage>
        <taxon>Bacteria</taxon>
        <taxon>Bacillati</taxon>
        <taxon>Actinomycetota</taxon>
        <taxon>Actinomycetes</taxon>
        <taxon>Streptosporangiales</taxon>
        <taxon>Streptosporangiaceae</taxon>
        <taxon>Nonomuraea</taxon>
    </lineage>
</organism>
<dbReference type="SUPFAM" id="SSF53335">
    <property type="entry name" value="S-adenosyl-L-methionine-dependent methyltransferases"/>
    <property type="match status" value="1"/>
</dbReference>
<dbReference type="GO" id="GO:0008168">
    <property type="term" value="F:methyltransferase activity"/>
    <property type="evidence" value="ECO:0007669"/>
    <property type="project" value="UniProtKB-KW"/>
</dbReference>
<sequence>MAYQKLSSPSMRIEERTLPGAVIVTRSPGAVEGVMGEVPGALCRLRAFRGRLTLELILIIAPPPGDPASLADCGGNLMNAKEYMSGVFDRASGTYERVGVPFFGPVAAELVRRAAPGPGDHVLDAGCGTGASLVPAAQAVGPTGRVVGLDLAPGMVAAAAAEIDRHGLSQATVLLGDAEQAEELLPGERFDIVLAGMMLYFLPDPLAAVRSLAGLLKPGGRLAASLLVRSSPAEAELLGLVEQALRPYTSGAGSAPFQHTLGGPEEMTRLFEEGGLSGIACADVTFDVAIGAEQVWDWLWSAARRASLESIPESLRAEAREALEASLPRDGFVLERTVRYATGQL</sequence>
<dbReference type="CDD" id="cd02440">
    <property type="entry name" value="AdoMet_MTases"/>
    <property type="match status" value="1"/>
</dbReference>
<keyword evidence="2" id="KW-0808">Transferase</keyword>
<dbReference type="Pfam" id="PF13847">
    <property type="entry name" value="Methyltransf_31"/>
    <property type="match status" value="1"/>
</dbReference>
<comment type="caution">
    <text evidence="2">The sequence shown here is derived from an EMBL/GenBank/DDBJ whole genome shotgun (WGS) entry which is preliminary data.</text>
</comment>
<evidence type="ECO:0000313" key="2">
    <source>
        <dbReference type="EMBL" id="TDD47434.1"/>
    </source>
</evidence>
<feature type="domain" description="Methyltransferase" evidence="1">
    <location>
        <begin position="118"/>
        <end position="275"/>
    </location>
</feature>
<keyword evidence="3" id="KW-1185">Reference proteome</keyword>
<dbReference type="EMBL" id="SMKQ01000046">
    <property type="protein sequence ID" value="TDD47434.1"/>
    <property type="molecule type" value="Genomic_DNA"/>
</dbReference>
<gene>
    <name evidence="2" type="ORF">E1286_17455</name>
</gene>
<accession>A0A4R4YSS0</accession>
<dbReference type="Gene3D" id="3.40.50.150">
    <property type="entry name" value="Vaccinia Virus protein VP39"/>
    <property type="match status" value="1"/>
</dbReference>
<name>A0A4R4YSS0_9ACTN</name>
<dbReference type="PANTHER" id="PTHR43861">
    <property type="entry name" value="TRANS-ACONITATE 2-METHYLTRANSFERASE-RELATED"/>
    <property type="match status" value="1"/>
</dbReference>
<dbReference type="GO" id="GO:0032259">
    <property type="term" value="P:methylation"/>
    <property type="evidence" value="ECO:0007669"/>
    <property type="project" value="UniProtKB-KW"/>
</dbReference>
<dbReference type="InterPro" id="IPR029063">
    <property type="entry name" value="SAM-dependent_MTases_sf"/>
</dbReference>